<dbReference type="SUPFAM" id="SSF89837">
    <property type="entry name" value="Doublecortin (DC)"/>
    <property type="match status" value="2"/>
</dbReference>
<dbReference type="GO" id="GO:0005737">
    <property type="term" value="C:cytoplasm"/>
    <property type="evidence" value="ECO:0007669"/>
    <property type="project" value="UniProtKB-SubCell"/>
</dbReference>
<evidence type="ECO:0000313" key="9">
    <source>
        <dbReference type="Ensembl" id="ENSACAP00000035075.1"/>
    </source>
</evidence>
<reference evidence="9" key="3">
    <citation type="submission" date="2025-09" db="UniProtKB">
        <authorList>
            <consortium name="Ensembl"/>
        </authorList>
    </citation>
    <scope>IDENTIFICATION</scope>
</reference>
<dbReference type="AlphaFoldDB" id="A0A803TIN5"/>
<evidence type="ECO:0000256" key="1">
    <source>
        <dbReference type="ARBA" id="ARBA00004316"/>
    </source>
</evidence>
<reference evidence="9" key="2">
    <citation type="submission" date="2025-08" db="UniProtKB">
        <authorList>
            <consortium name="Ensembl"/>
        </authorList>
    </citation>
    <scope>IDENTIFICATION</scope>
</reference>
<comment type="subcellular location">
    <subcellularLocation>
        <location evidence="1">Cell projection</location>
    </subcellularLocation>
    <subcellularLocation>
        <location evidence="2">Cytoplasm</location>
    </subcellularLocation>
</comment>
<dbReference type="PANTHER" id="PTHR23005">
    <property type="entry name" value="RETINITIS PIGMENTOSA 1 PROTEIN"/>
    <property type="match status" value="1"/>
</dbReference>
<dbReference type="SMART" id="SM00537">
    <property type="entry name" value="DCX"/>
    <property type="match status" value="1"/>
</dbReference>
<evidence type="ECO:0000256" key="6">
    <source>
        <dbReference type="ARBA" id="ARBA00023273"/>
    </source>
</evidence>
<reference evidence="9" key="1">
    <citation type="submission" date="2009-12" db="EMBL/GenBank/DDBJ databases">
        <title>The Genome Sequence of Anolis carolinensis (Green Anole Lizard).</title>
        <authorList>
            <consortium name="The Genome Sequencing Platform"/>
            <person name="Di Palma F."/>
            <person name="Alfoldi J."/>
            <person name="Heiman D."/>
            <person name="Young S."/>
            <person name="Grabherr M."/>
            <person name="Johnson J."/>
            <person name="Lander E.S."/>
            <person name="Lindblad-Toh K."/>
        </authorList>
    </citation>
    <scope>NUCLEOTIDE SEQUENCE [LARGE SCALE GENOMIC DNA]</scope>
    <source>
        <strain evidence="9">JBL SC #1</strain>
    </source>
</reference>
<dbReference type="Pfam" id="PF03607">
    <property type="entry name" value="DCX"/>
    <property type="match status" value="1"/>
</dbReference>
<feature type="region of interest" description="Disordered" evidence="7">
    <location>
        <begin position="217"/>
        <end position="289"/>
    </location>
</feature>
<dbReference type="GO" id="GO:0007417">
    <property type="term" value="P:central nervous system development"/>
    <property type="evidence" value="ECO:0007669"/>
    <property type="project" value="UniProtKB-ARBA"/>
</dbReference>
<evidence type="ECO:0000313" key="10">
    <source>
        <dbReference type="Proteomes" id="UP000001646"/>
    </source>
</evidence>
<dbReference type="Gene3D" id="3.10.20.230">
    <property type="entry name" value="Doublecortin domain"/>
    <property type="match status" value="2"/>
</dbReference>
<evidence type="ECO:0000256" key="4">
    <source>
        <dbReference type="ARBA" id="ARBA00022553"/>
    </source>
</evidence>
<dbReference type="InParanoid" id="A0A803TIN5"/>
<evidence type="ECO:0000256" key="2">
    <source>
        <dbReference type="ARBA" id="ARBA00004496"/>
    </source>
</evidence>
<keyword evidence="10" id="KW-1185">Reference proteome</keyword>
<feature type="domain" description="Doublecortin" evidence="8">
    <location>
        <begin position="57"/>
        <end position="127"/>
    </location>
</feature>
<evidence type="ECO:0000259" key="8">
    <source>
        <dbReference type="PROSITE" id="PS50309"/>
    </source>
</evidence>
<keyword evidence="3" id="KW-0963">Cytoplasm</keyword>
<dbReference type="PROSITE" id="PS50309">
    <property type="entry name" value="DC"/>
    <property type="match status" value="1"/>
</dbReference>
<dbReference type="InterPro" id="IPR003533">
    <property type="entry name" value="Doublecortin_dom"/>
</dbReference>
<dbReference type="PANTHER" id="PTHR23005:SF4">
    <property type="entry name" value="OXYGEN-REGULATED PROTEIN 1"/>
    <property type="match status" value="1"/>
</dbReference>
<dbReference type="Ensembl" id="ENSACAT00000040973.1">
    <property type="protein sequence ID" value="ENSACAP00000035075.1"/>
    <property type="gene ID" value="ENSACAG00000042869.1"/>
</dbReference>
<keyword evidence="5" id="KW-0677">Repeat</keyword>
<organism evidence="9 10">
    <name type="scientific">Anolis carolinensis</name>
    <name type="common">Green anole</name>
    <name type="synonym">American chameleon</name>
    <dbReference type="NCBI Taxonomy" id="28377"/>
    <lineage>
        <taxon>Eukaryota</taxon>
        <taxon>Metazoa</taxon>
        <taxon>Chordata</taxon>
        <taxon>Craniata</taxon>
        <taxon>Vertebrata</taxon>
        <taxon>Euteleostomi</taxon>
        <taxon>Lepidosauria</taxon>
        <taxon>Squamata</taxon>
        <taxon>Bifurcata</taxon>
        <taxon>Unidentata</taxon>
        <taxon>Episquamata</taxon>
        <taxon>Toxicofera</taxon>
        <taxon>Iguania</taxon>
        <taxon>Dactyloidae</taxon>
        <taxon>Anolis</taxon>
    </lineage>
</organism>
<accession>A0A803TIN5</accession>
<keyword evidence="6" id="KW-0966">Cell projection</keyword>
<evidence type="ECO:0000256" key="5">
    <source>
        <dbReference type="ARBA" id="ARBA00022737"/>
    </source>
</evidence>
<proteinExistence type="predicted"/>
<feature type="compositionally biased region" description="Polar residues" evidence="7">
    <location>
        <begin position="251"/>
        <end position="289"/>
    </location>
</feature>
<evidence type="ECO:0000256" key="3">
    <source>
        <dbReference type="ARBA" id="ARBA00022490"/>
    </source>
</evidence>
<dbReference type="InterPro" id="IPR036572">
    <property type="entry name" value="Doublecortin_dom_sf"/>
</dbReference>
<dbReference type="FunFam" id="3.10.20.230:FF:000001">
    <property type="entry name" value="serine/threonine-protein kinase DCLK1 isoform X1"/>
    <property type="match status" value="1"/>
</dbReference>
<dbReference type="GeneTree" id="ENSGT00940000154956"/>
<evidence type="ECO:0000256" key="7">
    <source>
        <dbReference type="SAM" id="MobiDB-lite"/>
    </source>
</evidence>
<dbReference type="GO" id="GO:0043005">
    <property type="term" value="C:neuron projection"/>
    <property type="evidence" value="ECO:0007669"/>
    <property type="project" value="UniProtKB-ARBA"/>
</dbReference>
<sequence length="313" mass="34725">ESFAMELDFGHFDERDKASRNMRGSRMNGLPSPTHSAHCSFYRTRTLQALSNEKKAKKVRFYRNGDRYFKGIVYAVSGDRFRSFDALLADLTRSLSDNINLPQGVRYIYSIDGNRKIGSMDELEEGNELQAMAICWCMEGGEHCKPWCFMHDELSMPQVRGAKCHCGLKLKRMIFVLSQVTCLHDFFGDDDVFIACGPEKFRYAQDDFSLDENECRVMKANPPTTPGSKSSPTPQKSSAKSPAPVRRSKSPADSANGTSSSQLSTPKSKQSPISTPTSPGSLRNDSQSGHYRPLVGAAVIQGGGDGHRCIWGQ</sequence>
<name>A0A803TIN5_ANOCA</name>
<protein>
    <recommendedName>
        <fullName evidence="8">Doublecortin domain-containing protein</fullName>
    </recommendedName>
</protein>
<keyword evidence="4" id="KW-0597">Phosphoprotein</keyword>
<feature type="compositionally biased region" description="Low complexity" evidence="7">
    <location>
        <begin position="226"/>
        <end position="244"/>
    </location>
</feature>
<dbReference type="Proteomes" id="UP000001646">
    <property type="component" value="Unplaced"/>
</dbReference>
<dbReference type="GO" id="GO:0035556">
    <property type="term" value="P:intracellular signal transduction"/>
    <property type="evidence" value="ECO:0007669"/>
    <property type="project" value="InterPro"/>
</dbReference>